<evidence type="ECO:0000259" key="3">
    <source>
        <dbReference type="Pfam" id="PF17853"/>
    </source>
</evidence>
<feature type="domain" description="PucR C-terminal helix-turn-helix" evidence="2">
    <location>
        <begin position="455"/>
        <end position="511"/>
    </location>
</feature>
<reference evidence="4" key="1">
    <citation type="submission" date="2021-11" db="EMBL/GenBank/DDBJ databases">
        <title>Isoprene-degrading acetogen.</title>
        <authorList>
            <person name="Yang Y."/>
            <person name="Jin H."/>
            <person name="Yan J."/>
        </authorList>
    </citation>
    <scope>NUCLEOTIDE SEQUENCE</scope>
    <source>
        <strain evidence="4">Berkeley</strain>
    </source>
</reference>
<name>A0ABY6HI67_9FIRM</name>
<dbReference type="InterPro" id="IPR025736">
    <property type="entry name" value="PucR_C-HTH_dom"/>
</dbReference>
<dbReference type="PANTHER" id="PTHR33744">
    <property type="entry name" value="CARBOHYDRATE DIACID REGULATOR"/>
    <property type="match status" value="1"/>
</dbReference>
<dbReference type="Proteomes" id="UP001163550">
    <property type="component" value="Chromosome"/>
</dbReference>
<sequence>MRLSQDVIYYWLVKKFAVRFEKKSELDIGFMRPVFYETDLEISRTVVIIDCDGLKALIESRNHGAESLFLCTEKPNRSLKMIEGTVMVMESALSAVSLFNYLQDIYNRFDQWDERLHQIYYENGSFQELIDCCEPILAEQILLVDKKFHYTAYSKSLEEINDTLYMDENNNALPEVVNDFISDSDFQELYDVPEVFDYVSVSATGTDEMICKNVFDQGEYVGRFVLLLASNSDEFVKIYVRTILAHLFITADKLYQKYQSFDLKEVALNSLREPLLNMLQNELSSDEQWRKAAFENNWKTTDQLQLIQFRSNTRYAKNVYTDYLSAEIENQWQGCVCLNYRERLLMLINLDQFKSVNDKNFYRQLPYFLRDSLLVAGLSRVFGDIADLRAAYQQTEIALDFGTRDQPMFWTYRFDDYAFAYLLKNSTGIFETHQICSEKLLALRQYDAGKHTEYYQTLMTFFDCRLNAAAAAKKLYIHRSSFLNRLERIEELFKINFDSNDELLYLGLSMLILERNGIVNNSSVKTRKELSKSL</sequence>
<accession>A0ABY6HI67</accession>
<keyword evidence="5" id="KW-1185">Reference proteome</keyword>
<dbReference type="InterPro" id="IPR041522">
    <property type="entry name" value="CdaR_GGDEF"/>
</dbReference>
<comment type="similarity">
    <text evidence="1">Belongs to the CdaR family.</text>
</comment>
<evidence type="ECO:0000313" key="4">
    <source>
        <dbReference type="EMBL" id="UYO63990.1"/>
    </source>
</evidence>
<dbReference type="InterPro" id="IPR051448">
    <property type="entry name" value="CdaR-like_regulators"/>
</dbReference>
<dbReference type="EMBL" id="CP087994">
    <property type="protein sequence ID" value="UYO63990.1"/>
    <property type="molecule type" value="Genomic_DNA"/>
</dbReference>
<evidence type="ECO:0000313" key="5">
    <source>
        <dbReference type="Proteomes" id="UP001163550"/>
    </source>
</evidence>
<dbReference type="RefSeq" id="WP_263993077.1">
    <property type="nucleotide sequence ID" value="NZ_CP087994.1"/>
</dbReference>
<evidence type="ECO:0000256" key="1">
    <source>
        <dbReference type="ARBA" id="ARBA00006754"/>
    </source>
</evidence>
<gene>
    <name evidence="4" type="ORF">LNN31_06120</name>
</gene>
<evidence type="ECO:0000259" key="2">
    <source>
        <dbReference type="Pfam" id="PF13556"/>
    </source>
</evidence>
<organism evidence="4 5">
    <name type="scientific">Acetobacterium wieringae</name>
    <dbReference type="NCBI Taxonomy" id="52694"/>
    <lineage>
        <taxon>Bacteria</taxon>
        <taxon>Bacillati</taxon>
        <taxon>Bacillota</taxon>
        <taxon>Clostridia</taxon>
        <taxon>Eubacteriales</taxon>
        <taxon>Eubacteriaceae</taxon>
        <taxon>Acetobacterium</taxon>
    </lineage>
</organism>
<dbReference type="Pfam" id="PF13556">
    <property type="entry name" value="HTH_30"/>
    <property type="match status" value="1"/>
</dbReference>
<protein>
    <submittedName>
        <fullName evidence="4">Helix-turn-helix domain-containing protein</fullName>
    </submittedName>
</protein>
<dbReference type="Pfam" id="PF17853">
    <property type="entry name" value="GGDEF_2"/>
    <property type="match status" value="1"/>
</dbReference>
<proteinExistence type="inferred from homology"/>
<dbReference type="Gene3D" id="1.10.10.2840">
    <property type="entry name" value="PucR C-terminal helix-turn-helix domain"/>
    <property type="match status" value="1"/>
</dbReference>
<dbReference type="InterPro" id="IPR042070">
    <property type="entry name" value="PucR_C-HTH_sf"/>
</dbReference>
<dbReference type="PANTHER" id="PTHR33744:SF1">
    <property type="entry name" value="DNA-BINDING TRANSCRIPTIONAL ACTIVATOR ADER"/>
    <property type="match status" value="1"/>
</dbReference>
<feature type="domain" description="CdaR GGDEF-like" evidence="3">
    <location>
        <begin position="285"/>
        <end position="400"/>
    </location>
</feature>